<dbReference type="GO" id="GO:0016788">
    <property type="term" value="F:hydrolase activity, acting on ester bonds"/>
    <property type="evidence" value="ECO:0007669"/>
    <property type="project" value="InterPro"/>
</dbReference>
<name>A0A9W8B7C6_9FUNG</name>
<keyword evidence="2" id="KW-1185">Reference proteome</keyword>
<reference evidence="1" key="1">
    <citation type="submission" date="2022-07" db="EMBL/GenBank/DDBJ databases">
        <title>Phylogenomic reconstructions and comparative analyses of Kickxellomycotina fungi.</title>
        <authorList>
            <person name="Reynolds N.K."/>
            <person name="Stajich J.E."/>
            <person name="Barry K."/>
            <person name="Grigoriev I.V."/>
            <person name="Crous P."/>
            <person name="Smith M.E."/>
        </authorList>
    </citation>
    <scope>NUCLEOTIDE SEQUENCE</scope>
    <source>
        <strain evidence="1">RSA 567</strain>
    </source>
</reference>
<comment type="caution">
    <text evidence="1">The sequence shown here is derived from an EMBL/GenBank/DDBJ whole genome shotgun (WGS) entry which is preliminary data.</text>
</comment>
<dbReference type="Pfam" id="PF01026">
    <property type="entry name" value="TatD_DNase"/>
    <property type="match status" value="1"/>
</dbReference>
<dbReference type="EMBL" id="JANBQB010000006">
    <property type="protein sequence ID" value="KAJ1985009.1"/>
    <property type="molecule type" value="Genomic_DNA"/>
</dbReference>
<protein>
    <submittedName>
        <fullName evidence="1">Cut9-interacting protein scn1</fullName>
    </submittedName>
</protein>
<dbReference type="OrthoDB" id="413993at2759"/>
<dbReference type="InterPro" id="IPR032466">
    <property type="entry name" value="Metal_Hydrolase"/>
</dbReference>
<evidence type="ECO:0000313" key="2">
    <source>
        <dbReference type="Proteomes" id="UP001151582"/>
    </source>
</evidence>
<dbReference type="PANTHER" id="PTHR47345">
    <property type="entry name" value="CUT9-INTERACTING PROTEIN SCN1"/>
    <property type="match status" value="1"/>
</dbReference>
<organism evidence="1 2">
    <name type="scientific">Dimargaris verticillata</name>
    <dbReference type="NCBI Taxonomy" id="2761393"/>
    <lineage>
        <taxon>Eukaryota</taxon>
        <taxon>Fungi</taxon>
        <taxon>Fungi incertae sedis</taxon>
        <taxon>Zoopagomycota</taxon>
        <taxon>Kickxellomycotina</taxon>
        <taxon>Dimargaritomycetes</taxon>
        <taxon>Dimargaritales</taxon>
        <taxon>Dimargaritaceae</taxon>
        <taxon>Dimargaris</taxon>
    </lineage>
</organism>
<dbReference type="Gene3D" id="3.20.20.140">
    <property type="entry name" value="Metal-dependent hydrolases"/>
    <property type="match status" value="1"/>
</dbReference>
<sequence length="333" mass="37431">MATKLFDVHNHAQRQWAQVHGDRTRITLPQTRCMCVMGTSPEDWAWVQSMVEQLSAPLSTATASMDHESHDSPPHLVPAFGVHPWRIERMLGDKDCAALHPVPASVVMTPPEIRAQLTTMSWYQRLAQLLDSHPHAIVGEIGLDKSARNRDTGSVYPFAAQTAVFRVQWELAIAKQRPVSIHCVKAGSYLLQFIQTLAKDWQRVKKLHRARPSSSSTAAALRAHANTLLPPKIMLHSYSGSPDILRQLFQLPVDIASRLYASFSEAVNRRSPQLPERIHAVPLDRLLIETDENSLDDIDQPMEAILHEVAKVRDLRPSELAPALFANACRFYF</sequence>
<dbReference type="InterPro" id="IPR053044">
    <property type="entry name" value="Metallo-hydrolase/TatD-type"/>
</dbReference>
<dbReference type="PANTHER" id="PTHR47345:SF1">
    <property type="entry name" value="CUT9-INTERACTING PROTEIN SCN1"/>
    <property type="match status" value="1"/>
</dbReference>
<proteinExistence type="predicted"/>
<evidence type="ECO:0000313" key="1">
    <source>
        <dbReference type="EMBL" id="KAJ1985009.1"/>
    </source>
</evidence>
<accession>A0A9W8B7C6</accession>
<dbReference type="Proteomes" id="UP001151582">
    <property type="component" value="Unassembled WGS sequence"/>
</dbReference>
<gene>
    <name evidence="1" type="primary">scn1</name>
    <name evidence="1" type="ORF">H4R34_000266</name>
</gene>
<dbReference type="SUPFAM" id="SSF51556">
    <property type="entry name" value="Metallo-dependent hydrolases"/>
    <property type="match status" value="1"/>
</dbReference>
<dbReference type="InterPro" id="IPR001130">
    <property type="entry name" value="TatD-like"/>
</dbReference>
<dbReference type="AlphaFoldDB" id="A0A9W8B7C6"/>